<reference evidence="2 3" key="1">
    <citation type="submission" date="2018-11" db="EMBL/GenBank/DDBJ databases">
        <title>Genome sequencing of Lautropia sp. KCOM 2505 (= ChDC F240).</title>
        <authorList>
            <person name="Kook J.-K."/>
            <person name="Park S.-N."/>
            <person name="Lim Y.K."/>
        </authorList>
    </citation>
    <scope>NUCLEOTIDE SEQUENCE [LARGE SCALE GENOMIC DNA]</scope>
    <source>
        <strain evidence="2 3">KCOM 2505</strain>
    </source>
</reference>
<dbReference type="SUPFAM" id="SSF54106">
    <property type="entry name" value="LysM domain"/>
    <property type="match status" value="1"/>
</dbReference>
<keyword evidence="3" id="KW-1185">Reference proteome</keyword>
<comment type="caution">
    <text evidence="2">The sequence shown here is derived from an EMBL/GenBank/DDBJ whole genome shotgun (WGS) entry which is preliminary data.</text>
</comment>
<sequence length="404" mass="43940">MPSERIAFARQVGTHCHWKWGVRRRLQGPTMSMKKFSTRALTTLSLSIALATGAVMPMTSVAQPRHDEIQLAADAPDRHVVVKGDTLWGIAGLFLKEPWRWPEIWQLNKAEIRNPHLIYPGDIVYLDRSGATPRLRLGRSVGGSADGMNGRGLNGKGISHLEPTVRATQLDAAAIPSISLSSIQAFINRPLIVDEHGLQSSPYIVAPQQDGRVNVGNGDKVYVRGIGKDNPTRGWHIYRPAKPLVDPVTRKVLAYEATYLGSGDLVRTGDPGTLAITKVAEEITDGDRLVPAEIDQDVNFVPRAPEVDNLDGRIVSIYHGVTMVGRNSVVAINLGSKNGLANGHVLKIEHAGRTVKDRVSKQMVRLPNEDVGQLLVFRTFGNIAYGLVVDATAPITVGDIVTNP</sequence>
<proteinExistence type="predicted"/>
<dbReference type="EMBL" id="RRUE01000002">
    <property type="protein sequence ID" value="RRN43772.1"/>
    <property type="molecule type" value="Genomic_DNA"/>
</dbReference>
<dbReference type="AlphaFoldDB" id="A0A426FMJ8"/>
<feature type="domain" description="LysM" evidence="1">
    <location>
        <begin position="77"/>
        <end position="126"/>
    </location>
</feature>
<dbReference type="InterPro" id="IPR052196">
    <property type="entry name" value="Bact_Kbp"/>
</dbReference>
<dbReference type="SMART" id="SM00257">
    <property type="entry name" value="LysM"/>
    <property type="match status" value="1"/>
</dbReference>
<evidence type="ECO:0000313" key="2">
    <source>
        <dbReference type="EMBL" id="RRN43772.1"/>
    </source>
</evidence>
<dbReference type="PROSITE" id="PS51782">
    <property type="entry name" value="LYSM"/>
    <property type="match status" value="1"/>
</dbReference>
<dbReference type="CDD" id="cd00118">
    <property type="entry name" value="LysM"/>
    <property type="match status" value="1"/>
</dbReference>
<dbReference type="PANTHER" id="PTHR34700">
    <property type="entry name" value="POTASSIUM BINDING PROTEIN KBP"/>
    <property type="match status" value="1"/>
</dbReference>
<evidence type="ECO:0000259" key="1">
    <source>
        <dbReference type="PROSITE" id="PS51782"/>
    </source>
</evidence>
<protein>
    <submittedName>
        <fullName evidence="2">LysM peptidoglycan-binding domain-containing protein</fullName>
    </submittedName>
</protein>
<name>A0A426FMJ8_9BURK</name>
<dbReference type="PANTHER" id="PTHR34700:SF4">
    <property type="entry name" value="PHAGE-LIKE ELEMENT PBSX PROTEIN XKDP"/>
    <property type="match status" value="1"/>
</dbReference>
<dbReference type="InterPro" id="IPR036779">
    <property type="entry name" value="LysM_dom_sf"/>
</dbReference>
<dbReference type="Proteomes" id="UP000270261">
    <property type="component" value="Unassembled WGS sequence"/>
</dbReference>
<accession>A0A426FMJ8</accession>
<dbReference type="InterPro" id="IPR018392">
    <property type="entry name" value="LysM"/>
</dbReference>
<dbReference type="Gene3D" id="3.10.350.10">
    <property type="entry name" value="LysM domain"/>
    <property type="match status" value="1"/>
</dbReference>
<dbReference type="Pfam" id="PF01476">
    <property type="entry name" value="LysM"/>
    <property type="match status" value="1"/>
</dbReference>
<organism evidence="2 3">
    <name type="scientific">Lautropia dentalis</name>
    <dbReference type="NCBI Taxonomy" id="2490857"/>
    <lineage>
        <taxon>Bacteria</taxon>
        <taxon>Pseudomonadati</taxon>
        <taxon>Pseudomonadota</taxon>
        <taxon>Betaproteobacteria</taxon>
        <taxon>Burkholderiales</taxon>
        <taxon>Burkholderiaceae</taxon>
        <taxon>Lautropia</taxon>
    </lineage>
</organism>
<gene>
    <name evidence="2" type="ORF">EHV23_10165</name>
</gene>
<evidence type="ECO:0000313" key="3">
    <source>
        <dbReference type="Proteomes" id="UP000270261"/>
    </source>
</evidence>